<name>A0A1X6XGG3_9MICO</name>
<evidence type="ECO:0000313" key="15">
    <source>
        <dbReference type="EMBL" id="SLM98169.1"/>
    </source>
</evidence>
<evidence type="ECO:0000256" key="13">
    <source>
        <dbReference type="SAM" id="MobiDB-lite"/>
    </source>
</evidence>
<evidence type="ECO:0000256" key="8">
    <source>
        <dbReference type="ARBA" id="ARBA00022679"/>
    </source>
</evidence>
<evidence type="ECO:0000256" key="3">
    <source>
        <dbReference type="ARBA" id="ARBA00012328"/>
    </source>
</evidence>
<dbReference type="Proteomes" id="UP000196581">
    <property type="component" value="Unassembled WGS sequence"/>
</dbReference>
<comment type="function">
    <text evidence="10 12">Specifically methylates the N3 position of the uracil ring of uridine 1498 (m3U1498) in 16S rRNA. Acts on the fully assembled 30S ribosomal subunit.</text>
</comment>
<evidence type="ECO:0000256" key="10">
    <source>
        <dbReference type="ARBA" id="ARBA00025699"/>
    </source>
</evidence>
<keyword evidence="8 12" id="KW-0808">Transferase</keyword>
<proteinExistence type="inferred from homology"/>
<dbReference type="PIRSF" id="PIRSF015601">
    <property type="entry name" value="MTase_slr0722"/>
    <property type="match status" value="1"/>
</dbReference>
<keyword evidence="9 12" id="KW-0949">S-adenosyl-L-methionine</keyword>
<dbReference type="AlphaFoldDB" id="A0A1X6XGG3"/>
<comment type="subcellular location">
    <subcellularLocation>
        <location evidence="1 12">Cytoplasm</location>
    </subcellularLocation>
</comment>
<dbReference type="Pfam" id="PF04452">
    <property type="entry name" value="Methyltrans_RNA"/>
    <property type="match status" value="1"/>
</dbReference>
<dbReference type="EMBL" id="FWFF01000014">
    <property type="protein sequence ID" value="SLM98169.1"/>
    <property type="molecule type" value="Genomic_DNA"/>
</dbReference>
<keyword evidence="6 12" id="KW-0698">rRNA processing</keyword>
<dbReference type="InterPro" id="IPR029028">
    <property type="entry name" value="Alpha/beta_knot_MTases"/>
</dbReference>
<dbReference type="InterPro" id="IPR029026">
    <property type="entry name" value="tRNA_m1G_MTases_N"/>
</dbReference>
<keyword evidence="16" id="KW-1185">Reference proteome</keyword>
<feature type="region of interest" description="Disordered" evidence="13">
    <location>
        <begin position="59"/>
        <end position="84"/>
    </location>
</feature>
<evidence type="ECO:0000256" key="5">
    <source>
        <dbReference type="ARBA" id="ARBA00022490"/>
    </source>
</evidence>
<dbReference type="EC" id="2.1.1.193" evidence="3 12"/>
<dbReference type="Gene3D" id="3.40.1280.10">
    <property type="match status" value="1"/>
</dbReference>
<accession>A0A1X6XGG3</accession>
<dbReference type="PANTHER" id="PTHR30027:SF3">
    <property type="entry name" value="16S RRNA (URACIL(1498)-N(3))-METHYLTRANSFERASE"/>
    <property type="match status" value="1"/>
</dbReference>
<dbReference type="SUPFAM" id="SSF75217">
    <property type="entry name" value="alpha/beta knot"/>
    <property type="match status" value="1"/>
</dbReference>
<dbReference type="NCBIfam" id="NF008693">
    <property type="entry name" value="PRK11713.2-3"/>
    <property type="match status" value="1"/>
</dbReference>
<reference evidence="16" key="1">
    <citation type="submission" date="2017-02" db="EMBL/GenBank/DDBJ databases">
        <authorList>
            <person name="Dridi B."/>
        </authorList>
    </citation>
    <scope>NUCLEOTIDE SEQUENCE [LARGE SCALE GENOMIC DNA]</scope>
    <source>
        <strain evidence="16">B Co 03.10</strain>
    </source>
</reference>
<keyword evidence="5 12" id="KW-0963">Cytoplasm</keyword>
<evidence type="ECO:0000256" key="4">
    <source>
        <dbReference type="ARBA" id="ARBA00013673"/>
    </source>
</evidence>
<dbReference type="InterPro" id="IPR046886">
    <property type="entry name" value="RsmE_MTase_dom"/>
</dbReference>
<dbReference type="PANTHER" id="PTHR30027">
    <property type="entry name" value="RIBOSOMAL RNA SMALL SUBUNIT METHYLTRANSFERASE E"/>
    <property type="match status" value="1"/>
</dbReference>
<dbReference type="NCBIfam" id="TIGR00046">
    <property type="entry name" value="RsmE family RNA methyltransferase"/>
    <property type="match status" value="1"/>
</dbReference>
<evidence type="ECO:0000256" key="6">
    <source>
        <dbReference type="ARBA" id="ARBA00022552"/>
    </source>
</evidence>
<feature type="domain" description="Ribosomal RNA small subunit methyltransferase E methyltransferase" evidence="14">
    <location>
        <begin position="104"/>
        <end position="271"/>
    </location>
</feature>
<dbReference type="GO" id="GO:0070475">
    <property type="term" value="P:rRNA base methylation"/>
    <property type="evidence" value="ECO:0007669"/>
    <property type="project" value="TreeGrafter"/>
</dbReference>
<evidence type="ECO:0000256" key="12">
    <source>
        <dbReference type="PIRNR" id="PIRNR015601"/>
    </source>
</evidence>
<evidence type="ECO:0000259" key="14">
    <source>
        <dbReference type="Pfam" id="PF04452"/>
    </source>
</evidence>
<gene>
    <name evidence="15" type="ORF">FM105_08390</name>
</gene>
<dbReference type="GO" id="GO:0070042">
    <property type="term" value="F:rRNA (uridine-N3-)-methyltransferase activity"/>
    <property type="evidence" value="ECO:0007669"/>
    <property type="project" value="TreeGrafter"/>
</dbReference>
<evidence type="ECO:0000256" key="9">
    <source>
        <dbReference type="ARBA" id="ARBA00022691"/>
    </source>
</evidence>
<dbReference type="CDD" id="cd18084">
    <property type="entry name" value="RsmE-like"/>
    <property type="match status" value="1"/>
</dbReference>
<keyword evidence="7 12" id="KW-0489">Methyltransferase</keyword>
<comment type="similarity">
    <text evidence="2 12">Belongs to the RNA methyltransferase RsmE family.</text>
</comment>
<comment type="catalytic activity">
    <reaction evidence="11 12">
        <text>uridine(1498) in 16S rRNA + S-adenosyl-L-methionine = N(3)-methyluridine(1498) in 16S rRNA + S-adenosyl-L-homocysteine + H(+)</text>
        <dbReference type="Rhea" id="RHEA:42920"/>
        <dbReference type="Rhea" id="RHEA-COMP:10283"/>
        <dbReference type="Rhea" id="RHEA-COMP:10284"/>
        <dbReference type="ChEBI" id="CHEBI:15378"/>
        <dbReference type="ChEBI" id="CHEBI:57856"/>
        <dbReference type="ChEBI" id="CHEBI:59789"/>
        <dbReference type="ChEBI" id="CHEBI:65315"/>
        <dbReference type="ChEBI" id="CHEBI:74502"/>
        <dbReference type="EC" id="2.1.1.193"/>
    </reaction>
</comment>
<evidence type="ECO:0000256" key="2">
    <source>
        <dbReference type="ARBA" id="ARBA00005528"/>
    </source>
</evidence>
<evidence type="ECO:0000256" key="7">
    <source>
        <dbReference type="ARBA" id="ARBA00022603"/>
    </source>
</evidence>
<evidence type="ECO:0000256" key="1">
    <source>
        <dbReference type="ARBA" id="ARBA00004496"/>
    </source>
</evidence>
<dbReference type="InterPro" id="IPR006700">
    <property type="entry name" value="RsmE"/>
</dbReference>
<sequence length="286" mass="30560">MTRSVFLDRDLPEAHAGAEVPVASAVAHHIRVSRIAADEEFDLVDGEGRRLRVVLAAQAESDTAPDAAHEAARSGRGRRRSRTEAAGPLAVQVIAVTHESIGSPELVLIQALAKGDRDEQAIESATEIGVDRVVPWAAARSIADWPSHKEQKQTARWQALLDSATQQSRRAQAPCLEPLVRGRKVLATLRDDDLVLVLHEDATEHLADVLDGLRTESADEGFGRLVLVVGPEGGISPEELTAFRDAGARPVLLGPTVLRASSAGPAGLALAQVALGRWRSSTSPRR</sequence>
<dbReference type="GO" id="GO:0005737">
    <property type="term" value="C:cytoplasm"/>
    <property type="evidence" value="ECO:0007669"/>
    <property type="project" value="UniProtKB-SubCell"/>
</dbReference>
<dbReference type="RefSeq" id="WP_087007190.1">
    <property type="nucleotide sequence ID" value="NZ_FWFF01000014.1"/>
</dbReference>
<organism evidence="15 16">
    <name type="scientific">Brevibacterium yomogidense</name>
    <dbReference type="NCBI Taxonomy" id="946573"/>
    <lineage>
        <taxon>Bacteria</taxon>
        <taxon>Bacillati</taxon>
        <taxon>Actinomycetota</taxon>
        <taxon>Actinomycetes</taxon>
        <taxon>Micrococcales</taxon>
        <taxon>Brevibacteriaceae</taxon>
        <taxon>Brevibacterium</taxon>
    </lineage>
</organism>
<evidence type="ECO:0000256" key="11">
    <source>
        <dbReference type="ARBA" id="ARBA00047944"/>
    </source>
</evidence>
<protein>
    <recommendedName>
        <fullName evidence="4 12">Ribosomal RNA small subunit methyltransferase E</fullName>
        <ecNumber evidence="3 12">2.1.1.193</ecNumber>
    </recommendedName>
</protein>
<evidence type="ECO:0000313" key="16">
    <source>
        <dbReference type="Proteomes" id="UP000196581"/>
    </source>
</evidence>